<gene>
    <name evidence="2" type="ORF">SAMN05216333_12435</name>
</gene>
<evidence type="ECO:0000313" key="3">
    <source>
        <dbReference type="Proteomes" id="UP000198814"/>
    </source>
</evidence>
<keyword evidence="3" id="KW-1185">Reference proteome</keyword>
<evidence type="ECO:0000256" key="1">
    <source>
        <dbReference type="SAM" id="SignalP"/>
    </source>
</evidence>
<organism evidence="2 3">
    <name type="scientific">Nitrosomonas oligotropha</name>
    <dbReference type="NCBI Taxonomy" id="42354"/>
    <lineage>
        <taxon>Bacteria</taxon>
        <taxon>Pseudomonadati</taxon>
        <taxon>Pseudomonadota</taxon>
        <taxon>Betaproteobacteria</taxon>
        <taxon>Nitrosomonadales</taxon>
        <taxon>Nitrosomonadaceae</taxon>
        <taxon>Nitrosomonas</taxon>
    </lineage>
</organism>
<proteinExistence type="predicted"/>
<dbReference type="AlphaFoldDB" id="A0A1H8THL6"/>
<dbReference type="RefSeq" id="WP_090321382.1">
    <property type="nucleotide sequence ID" value="NZ_FNOE01000026.1"/>
</dbReference>
<protein>
    <submittedName>
        <fullName evidence="2">Uncharacterized protein</fullName>
    </submittedName>
</protein>
<keyword evidence="1" id="KW-0732">Signal</keyword>
<dbReference type="Proteomes" id="UP000198814">
    <property type="component" value="Unassembled WGS sequence"/>
</dbReference>
<dbReference type="OrthoDB" id="8549281at2"/>
<accession>A0A1H8THL6</accession>
<dbReference type="STRING" id="42354.SAMN05216333_12435"/>
<evidence type="ECO:0000313" key="2">
    <source>
        <dbReference type="EMBL" id="SEO90008.1"/>
    </source>
</evidence>
<dbReference type="EMBL" id="FODO01000024">
    <property type="protein sequence ID" value="SEO90008.1"/>
    <property type="molecule type" value="Genomic_DNA"/>
</dbReference>
<feature type="signal peptide" evidence="1">
    <location>
        <begin position="1"/>
        <end position="25"/>
    </location>
</feature>
<name>A0A1H8THL6_9PROT</name>
<feature type="chain" id="PRO_5011520062" evidence="1">
    <location>
        <begin position="26"/>
        <end position="236"/>
    </location>
</feature>
<reference evidence="3" key="1">
    <citation type="submission" date="2016-10" db="EMBL/GenBank/DDBJ databases">
        <authorList>
            <person name="Varghese N."/>
            <person name="Submissions S."/>
        </authorList>
    </citation>
    <scope>NUCLEOTIDE SEQUENCE [LARGE SCALE GENOMIC DNA]</scope>
    <source>
        <strain evidence="3">Nm76</strain>
    </source>
</reference>
<sequence length="236" mass="24169">MKNNKIYPSVLFALILSTGISETIAAPEEIPGSNLTVDFAESVLSGAGRLIRATNIPVQSAGTTVYYDVEMDFSTLADGSFGAKLISATPSTGPVAPTSVSTMNFLPGTYAGIVSGAPAAALPCFFSLEAPSIGADGRRTYILTITSSGTGCPAGVTSYSWQTGPAANNSIISSGFSKEGSGFETRTSLTYAYGTEISSAGATVRAQQIGSTLTIEQVNTSASTFSGAKKLTLIKQ</sequence>